<reference evidence="1 2" key="1">
    <citation type="submission" date="2023-01" db="EMBL/GenBank/DDBJ databases">
        <title>Analysis of 21 Apiospora genomes using comparative genomics revels a genus with tremendous synthesis potential of carbohydrate active enzymes and secondary metabolites.</title>
        <authorList>
            <person name="Sorensen T."/>
        </authorList>
    </citation>
    <scope>NUCLEOTIDE SEQUENCE [LARGE SCALE GENOMIC DNA]</scope>
    <source>
        <strain evidence="1 2">CBS 20057</strain>
    </source>
</reference>
<accession>A0ABR1SS75</accession>
<organism evidence="1 2">
    <name type="scientific">Apiospora marii</name>
    <dbReference type="NCBI Taxonomy" id="335849"/>
    <lineage>
        <taxon>Eukaryota</taxon>
        <taxon>Fungi</taxon>
        <taxon>Dikarya</taxon>
        <taxon>Ascomycota</taxon>
        <taxon>Pezizomycotina</taxon>
        <taxon>Sordariomycetes</taxon>
        <taxon>Xylariomycetidae</taxon>
        <taxon>Amphisphaeriales</taxon>
        <taxon>Apiosporaceae</taxon>
        <taxon>Apiospora</taxon>
    </lineage>
</organism>
<name>A0ABR1SS75_9PEZI</name>
<gene>
    <name evidence="1" type="ORF">PG991_001477</name>
</gene>
<protein>
    <submittedName>
        <fullName evidence="1">Uncharacterized protein</fullName>
    </submittedName>
</protein>
<dbReference type="Proteomes" id="UP001396898">
    <property type="component" value="Unassembled WGS sequence"/>
</dbReference>
<keyword evidence="2" id="KW-1185">Reference proteome</keyword>
<sequence length="82" mass="9057">MGPTKWTAEKNEKLLSAIGQTLIKTATNAQKDSIEDYLRAYGHETTWEAIRQGRLSRGENTESPLGSLAQTGDITLSTIDNY</sequence>
<evidence type="ECO:0000313" key="2">
    <source>
        <dbReference type="Proteomes" id="UP001396898"/>
    </source>
</evidence>
<comment type="caution">
    <text evidence="1">The sequence shown here is derived from an EMBL/GenBank/DDBJ whole genome shotgun (WGS) entry which is preliminary data.</text>
</comment>
<proteinExistence type="predicted"/>
<evidence type="ECO:0000313" key="1">
    <source>
        <dbReference type="EMBL" id="KAK8037163.1"/>
    </source>
</evidence>
<dbReference type="EMBL" id="JAQQWI010000003">
    <property type="protein sequence ID" value="KAK8037163.1"/>
    <property type="molecule type" value="Genomic_DNA"/>
</dbReference>